<reference evidence="1 2" key="1">
    <citation type="submission" date="2019-03" db="EMBL/GenBank/DDBJ databases">
        <title>Genome sequence of Lentibacillus salicampi ATCC BAA-719.</title>
        <authorList>
            <person name="Maclea K.S."/>
            <person name="Simoes Junior M."/>
        </authorList>
    </citation>
    <scope>NUCLEOTIDE SEQUENCE [LARGE SCALE GENOMIC DNA]</scope>
    <source>
        <strain evidence="1 2">ATCC BAA-719</strain>
    </source>
</reference>
<dbReference type="Pfam" id="PF09563">
    <property type="entry name" value="RE_LlaJI"/>
    <property type="match status" value="1"/>
</dbReference>
<comment type="caution">
    <text evidence="1">The sequence shown here is derived from an EMBL/GenBank/DDBJ whole genome shotgun (WGS) entry which is preliminary data.</text>
</comment>
<keyword evidence="1" id="KW-0255">Endonuclease</keyword>
<organism evidence="1 2">
    <name type="scientific">Lentibacillus salicampi</name>
    <dbReference type="NCBI Taxonomy" id="175306"/>
    <lineage>
        <taxon>Bacteria</taxon>
        <taxon>Bacillati</taxon>
        <taxon>Bacillota</taxon>
        <taxon>Bacilli</taxon>
        <taxon>Bacillales</taxon>
        <taxon>Bacillaceae</taxon>
        <taxon>Lentibacillus</taxon>
    </lineage>
</organism>
<keyword evidence="1" id="KW-0378">Hydrolase</keyword>
<protein>
    <submittedName>
        <fullName evidence="1">LlaJI family restriction endonuclease</fullName>
    </submittedName>
</protein>
<name>A0A4Y9A7H5_9BACI</name>
<gene>
    <name evidence="1" type="ORF">E4U82_16060</name>
</gene>
<dbReference type="GO" id="GO:0004519">
    <property type="term" value="F:endonuclease activity"/>
    <property type="evidence" value="ECO:0007669"/>
    <property type="project" value="UniProtKB-KW"/>
</dbReference>
<evidence type="ECO:0000313" key="2">
    <source>
        <dbReference type="Proteomes" id="UP000298484"/>
    </source>
</evidence>
<dbReference type="Proteomes" id="UP000298484">
    <property type="component" value="Unassembled WGS sequence"/>
</dbReference>
<evidence type="ECO:0000313" key="1">
    <source>
        <dbReference type="EMBL" id="TFJ91709.1"/>
    </source>
</evidence>
<proteinExistence type="predicted"/>
<dbReference type="InterPro" id="IPR018579">
    <property type="entry name" value="Restrct_endonuc_II_LlaJI"/>
</dbReference>
<dbReference type="OrthoDB" id="9811025at2"/>
<accession>A0A4Y9A7H5</accession>
<keyword evidence="2" id="KW-1185">Reference proteome</keyword>
<sequence length="422" mass="50327">MVQMNNIYFFIDHEPAKFKEASIPNVFFEKGLCQKTEQSYVRFNVTGIIHANQNFFVVLPKGYRIPDNINTKVTLAKKIYNVLFKYKSTKILEKDESYWLGDTQTTTTFDVSKKLIDDFRQNGLITLQKRTFENNGRGNINWPKTFKTKTPYIKKSELVYLDFVTTKNNIVSNETISLIHSFILWNISDTYGWLFNFKYKDYSKTFTHSFMRYNLLRALNETYMDRDIRIIKFLLSYIDNRLNEENNNYNIFVTKYFDRVWETICAKVMGNMPMLQKMVPKPYWIYLEDKKETSQIPDILVQMNKDELIIYDAKYYTLNQNKHNLPGWGDIVKQLFYRLSLKHQYKKIYNIFLFPGTVKHAFNFSAYASVSDFEATFGNVLGYLLDIDYAIEIYLNNNEKQHQLNYKILKDAKEKYNKQDKL</sequence>
<dbReference type="AlphaFoldDB" id="A0A4Y9A7H5"/>
<keyword evidence="1" id="KW-0540">Nuclease</keyword>
<dbReference type="EMBL" id="SRHY01000041">
    <property type="protein sequence ID" value="TFJ91709.1"/>
    <property type="molecule type" value="Genomic_DNA"/>
</dbReference>